<evidence type="ECO:0000313" key="1">
    <source>
        <dbReference type="EMBL" id="MFI8750497.1"/>
    </source>
</evidence>
<gene>
    <name evidence="1" type="ORF">ACIGG6_10890</name>
</gene>
<name>A0ABW8BTH4_9GAMM</name>
<keyword evidence="2" id="KW-1185">Reference proteome</keyword>
<sequence>MKTSMKRHFHSPTRSMSPADKLARGLGWLSLGMGLYQLVAPRRLSRALGMPHRENKVRACGAREILSGIGALSDNPTNAIWSRVGGDVLDFAALTFALKRHPSHKENLYLALTAVGVLTVVDYSCAKALSQRHAYQGGVTPDYSQRSGFPGGLESAWGAARAEGSKAQETLRLPSPNAV</sequence>
<protein>
    <submittedName>
        <fullName evidence="1">Uncharacterized protein</fullName>
    </submittedName>
</protein>
<accession>A0ABW8BTH4</accession>
<reference evidence="1 2" key="1">
    <citation type="submission" date="2024-10" db="EMBL/GenBank/DDBJ databases">
        <title>The Natural Products Discovery Center: Release of the First 8490 Sequenced Strains for Exploring Actinobacteria Biosynthetic Diversity.</title>
        <authorList>
            <person name="Kalkreuter E."/>
            <person name="Kautsar S.A."/>
            <person name="Yang D."/>
            <person name="Bader C.D."/>
            <person name="Teijaro C.N."/>
            <person name="Fluegel L."/>
            <person name="Davis C.M."/>
            <person name="Simpson J.R."/>
            <person name="Lauterbach L."/>
            <person name="Steele A.D."/>
            <person name="Gui C."/>
            <person name="Meng S."/>
            <person name="Li G."/>
            <person name="Viehrig K."/>
            <person name="Ye F."/>
            <person name="Su P."/>
            <person name="Kiefer A.F."/>
            <person name="Nichols A."/>
            <person name="Cepeda A.J."/>
            <person name="Yan W."/>
            <person name="Fan B."/>
            <person name="Jiang Y."/>
            <person name="Adhikari A."/>
            <person name="Zheng C.-J."/>
            <person name="Schuster L."/>
            <person name="Cowan T.M."/>
            <person name="Smanski M.J."/>
            <person name="Chevrette M.G."/>
            <person name="De Carvalho L.P.S."/>
            <person name="Shen B."/>
        </authorList>
    </citation>
    <scope>NUCLEOTIDE SEQUENCE [LARGE SCALE GENOMIC DNA]</scope>
    <source>
        <strain evidence="1 2">NPDC077409</strain>
    </source>
</reference>
<comment type="caution">
    <text evidence="1">The sequence shown here is derived from an EMBL/GenBank/DDBJ whole genome shotgun (WGS) entry which is preliminary data.</text>
</comment>
<proteinExistence type="predicted"/>
<organism evidence="1 2">
    <name type="scientific">Vreelandella lionensis</name>
    <dbReference type="NCBI Taxonomy" id="1144478"/>
    <lineage>
        <taxon>Bacteria</taxon>
        <taxon>Pseudomonadati</taxon>
        <taxon>Pseudomonadota</taxon>
        <taxon>Gammaproteobacteria</taxon>
        <taxon>Oceanospirillales</taxon>
        <taxon>Halomonadaceae</taxon>
        <taxon>Vreelandella</taxon>
    </lineage>
</organism>
<dbReference type="EMBL" id="JBITWC010000015">
    <property type="protein sequence ID" value="MFI8750497.1"/>
    <property type="molecule type" value="Genomic_DNA"/>
</dbReference>
<evidence type="ECO:0000313" key="2">
    <source>
        <dbReference type="Proteomes" id="UP001614338"/>
    </source>
</evidence>
<dbReference type="RefSeq" id="WP_399844451.1">
    <property type="nucleotide sequence ID" value="NZ_JBITWC010000015.1"/>
</dbReference>
<dbReference type="Proteomes" id="UP001614338">
    <property type="component" value="Unassembled WGS sequence"/>
</dbReference>